<dbReference type="EMBL" id="MN714689">
    <property type="protein sequence ID" value="QNM37839.1"/>
    <property type="molecule type" value="Genomic_RNA"/>
</dbReference>
<sequence length="278" mass="31029">MKKTTELTLIANYYLVHNCHDSNSMEFRKSQASQEVKARLSKAVEMISNDRGVVEEEDADLDTRDFEELPGAVGSWSRTIGTARPQTVKKTLDVEEWVCKEPGSLENYQVQHLLETIKRKCQLDFSFTITESTVRVIFGEKEETQQSQPKAAVVVPAISPPVAPEAINHPTPAAEIPVAQPEQRTSAPPPPVDAAEPESSENEEGTAEDLVLMLAEGVKFVKKRGGGVMILKPTAKEQERLIEILSEYRVLSLDLGVEEMLKLKGCKQRMMSLYDIQY</sequence>
<proteinExistence type="predicted"/>
<protein>
    <submittedName>
        <fullName evidence="2">Uncharacterized protein</fullName>
    </submittedName>
</protein>
<organism evidence="2">
    <name type="scientific">Insect mononegavirales virus 2</name>
    <dbReference type="NCBI Taxonomy" id="2819082"/>
    <lineage>
        <taxon>Viruses</taxon>
        <taxon>Riboviria</taxon>
        <taxon>Orthornavirae</taxon>
        <taxon>Negarnaviricota</taxon>
        <taxon>Haploviricotina</taxon>
        <taxon>Monjiviricetes</taxon>
        <taxon>Mononegavirales</taxon>
    </lineage>
</organism>
<accession>A0A7G9IRA7</accession>
<reference evidence="2" key="1">
    <citation type="submission" date="2019-11" db="EMBL/GenBank/DDBJ databases">
        <title>Complexity of the virome associated to tospovirus-transmitting thrips species.</title>
        <authorList>
            <person name="Chiapello M."/>
            <person name="Bosco L."/>
            <person name="Ciuffo M."/>
            <person name="Ottati S."/>
            <person name="Vallino M."/>
            <person name="Salem N."/>
            <person name="Rosa C."/>
            <person name="Tavella L."/>
            <person name="Turina M."/>
        </authorList>
    </citation>
    <scope>NUCLEOTIDE SEQUENCE</scope>
    <source>
        <strain evidence="2">Tamono3</strain>
    </source>
</reference>
<name>A0A7G9IRA7_9MONO</name>
<evidence type="ECO:0000256" key="1">
    <source>
        <dbReference type="SAM" id="MobiDB-lite"/>
    </source>
</evidence>
<feature type="region of interest" description="Disordered" evidence="1">
    <location>
        <begin position="178"/>
        <end position="206"/>
    </location>
</feature>
<feature type="compositionally biased region" description="Acidic residues" evidence="1">
    <location>
        <begin position="195"/>
        <end position="206"/>
    </location>
</feature>
<evidence type="ECO:0000313" key="2">
    <source>
        <dbReference type="EMBL" id="QNM37839.1"/>
    </source>
</evidence>